<dbReference type="Pfam" id="PF10229">
    <property type="entry name" value="MMADHC"/>
    <property type="match status" value="1"/>
</dbReference>
<accession>A0A2T1D4Q9</accession>
<dbReference type="Proteomes" id="UP000238634">
    <property type="component" value="Unassembled WGS sequence"/>
</dbReference>
<dbReference type="PANTHER" id="PTHR13192">
    <property type="entry name" value="MY011 PROTEIN"/>
    <property type="match status" value="1"/>
</dbReference>
<evidence type="ECO:0000313" key="2">
    <source>
        <dbReference type="Proteomes" id="UP000238634"/>
    </source>
</evidence>
<proteinExistence type="predicted"/>
<comment type="caution">
    <text evidence="1">The sequence shown here is derived from an EMBL/GenBank/DDBJ whole genome shotgun (WGS) entry which is preliminary data.</text>
</comment>
<reference evidence="1 2" key="2">
    <citation type="submission" date="2018-03" db="EMBL/GenBank/DDBJ databases">
        <title>The ancient ancestry and fast evolution of plastids.</title>
        <authorList>
            <person name="Moore K.R."/>
            <person name="Magnabosco C."/>
            <person name="Momper L."/>
            <person name="Gold D.A."/>
            <person name="Bosak T."/>
            <person name="Fournier G.P."/>
        </authorList>
    </citation>
    <scope>NUCLEOTIDE SEQUENCE [LARGE SCALE GENOMIC DNA]</scope>
    <source>
        <strain evidence="1 2">ULC007</strain>
    </source>
</reference>
<gene>
    <name evidence="1" type="ORF">C7B65_24200</name>
</gene>
<protein>
    <submittedName>
        <fullName evidence="1">Methylmalonic aciduria and homocystinuria type D protein</fullName>
    </submittedName>
</protein>
<dbReference type="AlphaFoldDB" id="A0A2T1D4Q9"/>
<dbReference type="GO" id="GO:0009235">
    <property type="term" value="P:cobalamin metabolic process"/>
    <property type="evidence" value="ECO:0007669"/>
    <property type="project" value="InterPro"/>
</dbReference>
<dbReference type="STRING" id="1920490.GCA_001895925_02897"/>
<dbReference type="EMBL" id="PVWG01000059">
    <property type="protein sequence ID" value="PSB15515.1"/>
    <property type="molecule type" value="Genomic_DNA"/>
</dbReference>
<name>A0A2T1D4Q9_9CYAN</name>
<reference evidence="1 2" key="1">
    <citation type="submission" date="2018-02" db="EMBL/GenBank/DDBJ databases">
        <authorList>
            <person name="Cohen D.B."/>
            <person name="Kent A.D."/>
        </authorList>
    </citation>
    <scope>NUCLEOTIDE SEQUENCE [LARGE SCALE GENOMIC DNA]</scope>
    <source>
        <strain evidence="1 2">ULC007</strain>
    </source>
</reference>
<dbReference type="OrthoDB" id="428535at2"/>
<dbReference type="PANTHER" id="PTHR13192:SF3">
    <property type="entry name" value="COBALAMIN TRAFFICKING PROTEIN CBLD"/>
    <property type="match status" value="1"/>
</dbReference>
<evidence type="ECO:0000313" key="1">
    <source>
        <dbReference type="EMBL" id="PSB15515.1"/>
    </source>
</evidence>
<sequence>MEYSIHAPNPFICKNLPRLLPDWSQPVRSVLVVLQPSQLELMQVTPETDAQKQQLRQRFLEFGLKIVCKLRQLGYLADLFDPRTGQPLLSQAGTLRLDDVAVVRSTLGYSTTQFGNCCSILHPHWGSAVYPSILISSAESSQVKSAIVEVEGLLETHHSLSGCGSLTE</sequence>
<keyword evidence="2" id="KW-1185">Reference proteome</keyword>
<dbReference type="InterPro" id="IPR019362">
    <property type="entry name" value="MMADHC"/>
</dbReference>
<organism evidence="1 2">
    <name type="scientific">Phormidesmis priestleyi ULC007</name>
    <dbReference type="NCBI Taxonomy" id="1920490"/>
    <lineage>
        <taxon>Bacteria</taxon>
        <taxon>Bacillati</taxon>
        <taxon>Cyanobacteriota</taxon>
        <taxon>Cyanophyceae</taxon>
        <taxon>Leptolyngbyales</taxon>
        <taxon>Leptolyngbyaceae</taxon>
        <taxon>Phormidesmis</taxon>
    </lineage>
</organism>